<evidence type="ECO:0000313" key="2">
    <source>
        <dbReference type="EMBL" id="MFD1215239.1"/>
    </source>
</evidence>
<evidence type="ECO:0000256" key="1">
    <source>
        <dbReference type="SAM" id="MobiDB-lite"/>
    </source>
</evidence>
<dbReference type="Proteomes" id="UP001597264">
    <property type="component" value="Unassembled WGS sequence"/>
</dbReference>
<feature type="region of interest" description="Disordered" evidence="1">
    <location>
        <begin position="1"/>
        <end position="22"/>
    </location>
</feature>
<organism evidence="2 3">
    <name type="scientific">Microbulbifer celer</name>
    <dbReference type="NCBI Taxonomy" id="435905"/>
    <lineage>
        <taxon>Bacteria</taxon>
        <taxon>Pseudomonadati</taxon>
        <taxon>Pseudomonadota</taxon>
        <taxon>Gammaproteobacteria</taxon>
        <taxon>Cellvibrionales</taxon>
        <taxon>Microbulbiferaceae</taxon>
        <taxon>Microbulbifer</taxon>
    </lineage>
</organism>
<feature type="compositionally biased region" description="Polar residues" evidence="1">
    <location>
        <begin position="8"/>
        <end position="22"/>
    </location>
</feature>
<dbReference type="EMBL" id="JBHTLR010000004">
    <property type="protein sequence ID" value="MFD1215239.1"/>
    <property type="molecule type" value="Genomic_DNA"/>
</dbReference>
<keyword evidence="3" id="KW-1185">Reference proteome</keyword>
<dbReference type="RefSeq" id="WP_230438009.1">
    <property type="nucleotide sequence ID" value="NZ_CP087715.1"/>
</dbReference>
<proteinExistence type="predicted"/>
<gene>
    <name evidence="2" type="ORF">ACFQ2X_01385</name>
</gene>
<accession>A0ABW3U7C0</accession>
<sequence length="431" mass="47451">MGQPPSIQPNTQPSNALQSWGSRESGRAIFANGSHRQLLDNFRQLSAQQSSEGFHAQALVKAVDSLRGPASPVNSMLKPNHPTRRLLVAGGFEIEYELNSYYGDCQTDVQIVDIRLLGDDANAGRRPALWKVKHKRQGWVRGSEPTPKLTRTETLIGSAKAPLKLGINGQSESLRDSLQVVGEHISRGDSKKHADLKKSGFQLVYVPPENSAWAAGWRTLKSLGNSGSEQQRLAAHMVAAHMFEAHQQGLHVEWTSQGEGAWVLIEAMQHLKQQNIDLDQRQKIFLSDHTRSQFEADRYRRALNMDISDEKWLSAAEGLPQEIGGRNFGLAPLLSEGNELIHHTPRGERLGQTVKICWELGDYLVKKWGTAGTAAGLAVATGGNAALALAVVKALHKATPMLISSLPGARDHYFKSTGDQLRQMINNRAKR</sequence>
<name>A0ABW3U7C0_9GAMM</name>
<protein>
    <submittedName>
        <fullName evidence="2">Uncharacterized protein</fullName>
    </submittedName>
</protein>
<evidence type="ECO:0000313" key="3">
    <source>
        <dbReference type="Proteomes" id="UP001597264"/>
    </source>
</evidence>
<reference evidence="3" key="1">
    <citation type="journal article" date="2019" name="Int. J. Syst. Evol. Microbiol.">
        <title>The Global Catalogue of Microorganisms (GCM) 10K type strain sequencing project: providing services to taxonomists for standard genome sequencing and annotation.</title>
        <authorList>
            <consortium name="The Broad Institute Genomics Platform"/>
            <consortium name="The Broad Institute Genome Sequencing Center for Infectious Disease"/>
            <person name="Wu L."/>
            <person name="Ma J."/>
        </authorList>
    </citation>
    <scope>NUCLEOTIDE SEQUENCE [LARGE SCALE GENOMIC DNA]</scope>
    <source>
        <strain evidence="3">CCUG 54356</strain>
    </source>
</reference>
<comment type="caution">
    <text evidence="2">The sequence shown here is derived from an EMBL/GenBank/DDBJ whole genome shotgun (WGS) entry which is preliminary data.</text>
</comment>